<dbReference type="STRING" id="39946.B8ASH1"/>
<dbReference type="Gene3D" id="2.40.330.10">
    <property type="entry name" value="DNA-binding pseudobarrel domain"/>
    <property type="match status" value="3"/>
</dbReference>
<gene>
    <name evidence="7" type="ORF">OsI_15435</name>
</gene>
<keyword evidence="2" id="KW-0805">Transcription regulation</keyword>
<dbReference type="InterPro" id="IPR015300">
    <property type="entry name" value="DNA-bd_pseudobarrel_sf"/>
</dbReference>
<feature type="domain" description="TF-B3" evidence="6">
    <location>
        <begin position="67"/>
        <end position="124"/>
    </location>
</feature>
<dbReference type="Pfam" id="PF02362">
    <property type="entry name" value="B3"/>
    <property type="match status" value="3"/>
</dbReference>
<evidence type="ECO:0000256" key="5">
    <source>
        <dbReference type="ARBA" id="ARBA00023242"/>
    </source>
</evidence>
<evidence type="ECO:0000256" key="2">
    <source>
        <dbReference type="ARBA" id="ARBA00023015"/>
    </source>
</evidence>
<dbReference type="PANTHER" id="PTHR31674">
    <property type="entry name" value="B3 DOMAIN-CONTAINING PROTEIN REM-LIKE 3-RELATED"/>
    <property type="match status" value="1"/>
</dbReference>
<evidence type="ECO:0000259" key="6">
    <source>
        <dbReference type="PROSITE" id="PS50863"/>
    </source>
</evidence>
<dbReference type="AlphaFoldDB" id="B8ASH1"/>
<keyword evidence="4" id="KW-0804">Transcription</keyword>
<dbReference type="PROSITE" id="PS50863">
    <property type="entry name" value="B3"/>
    <property type="match status" value="3"/>
</dbReference>
<evidence type="ECO:0000256" key="3">
    <source>
        <dbReference type="ARBA" id="ARBA00023125"/>
    </source>
</evidence>
<comment type="subcellular location">
    <subcellularLocation>
        <location evidence="1">Nucleus</location>
    </subcellularLocation>
</comment>
<reference evidence="7 8" key="1">
    <citation type="journal article" date="2005" name="PLoS Biol.">
        <title>The genomes of Oryza sativa: a history of duplications.</title>
        <authorList>
            <person name="Yu J."/>
            <person name="Wang J."/>
            <person name="Lin W."/>
            <person name="Li S."/>
            <person name="Li H."/>
            <person name="Zhou J."/>
            <person name="Ni P."/>
            <person name="Dong W."/>
            <person name="Hu S."/>
            <person name="Zeng C."/>
            <person name="Zhang J."/>
            <person name="Zhang Y."/>
            <person name="Li R."/>
            <person name="Xu Z."/>
            <person name="Li S."/>
            <person name="Li X."/>
            <person name="Zheng H."/>
            <person name="Cong L."/>
            <person name="Lin L."/>
            <person name="Yin J."/>
            <person name="Geng J."/>
            <person name="Li G."/>
            <person name="Shi J."/>
            <person name="Liu J."/>
            <person name="Lv H."/>
            <person name="Li J."/>
            <person name="Wang J."/>
            <person name="Deng Y."/>
            <person name="Ran L."/>
            <person name="Shi X."/>
            <person name="Wang X."/>
            <person name="Wu Q."/>
            <person name="Li C."/>
            <person name="Ren X."/>
            <person name="Wang J."/>
            <person name="Wang X."/>
            <person name="Li D."/>
            <person name="Liu D."/>
            <person name="Zhang X."/>
            <person name="Ji Z."/>
            <person name="Zhao W."/>
            <person name="Sun Y."/>
            <person name="Zhang Z."/>
            <person name="Bao J."/>
            <person name="Han Y."/>
            <person name="Dong L."/>
            <person name="Ji J."/>
            <person name="Chen P."/>
            <person name="Wu S."/>
            <person name="Liu J."/>
            <person name="Xiao Y."/>
            <person name="Bu D."/>
            <person name="Tan J."/>
            <person name="Yang L."/>
            <person name="Ye C."/>
            <person name="Zhang J."/>
            <person name="Xu J."/>
            <person name="Zhou Y."/>
            <person name="Yu Y."/>
            <person name="Zhang B."/>
            <person name="Zhuang S."/>
            <person name="Wei H."/>
            <person name="Liu B."/>
            <person name="Lei M."/>
            <person name="Yu H."/>
            <person name="Li Y."/>
            <person name="Xu H."/>
            <person name="Wei S."/>
            <person name="He X."/>
            <person name="Fang L."/>
            <person name="Zhang Z."/>
            <person name="Zhang Y."/>
            <person name="Huang X."/>
            <person name="Su Z."/>
            <person name="Tong W."/>
            <person name="Li J."/>
            <person name="Tong Z."/>
            <person name="Li S."/>
            <person name="Ye J."/>
            <person name="Wang L."/>
            <person name="Fang L."/>
            <person name="Lei T."/>
            <person name="Chen C."/>
            <person name="Chen H."/>
            <person name="Xu Z."/>
            <person name="Li H."/>
            <person name="Huang H."/>
            <person name="Zhang F."/>
            <person name="Xu H."/>
            <person name="Li N."/>
            <person name="Zhao C."/>
            <person name="Li S."/>
            <person name="Dong L."/>
            <person name="Huang Y."/>
            <person name="Li L."/>
            <person name="Xi Y."/>
            <person name="Qi Q."/>
            <person name="Li W."/>
            <person name="Zhang B."/>
            <person name="Hu W."/>
            <person name="Zhang Y."/>
            <person name="Tian X."/>
            <person name="Jiao Y."/>
            <person name="Liang X."/>
            <person name="Jin J."/>
            <person name="Gao L."/>
            <person name="Zheng W."/>
            <person name="Hao B."/>
            <person name="Liu S."/>
            <person name="Wang W."/>
            <person name="Yuan L."/>
            <person name="Cao M."/>
            <person name="McDermott J."/>
            <person name="Samudrala R."/>
            <person name="Wang J."/>
            <person name="Wong G.K."/>
            <person name="Yang H."/>
        </authorList>
    </citation>
    <scope>NUCLEOTIDE SEQUENCE [LARGE SCALE GENOMIC DNA]</scope>
    <source>
        <strain evidence="8">cv. 93-11</strain>
    </source>
</reference>
<proteinExistence type="predicted"/>
<dbReference type="HOGENOM" id="CLU_031663_1_0_1"/>
<dbReference type="SMR" id="B8ASH1"/>
<accession>B8ASH1</accession>
<dbReference type="SMART" id="SM01019">
    <property type="entry name" value="B3"/>
    <property type="match status" value="3"/>
</dbReference>
<dbReference type="GO" id="GO:0003677">
    <property type="term" value="F:DNA binding"/>
    <property type="evidence" value="ECO:0007669"/>
    <property type="project" value="UniProtKB-KW"/>
</dbReference>
<dbReference type="GO" id="GO:0005634">
    <property type="term" value="C:nucleus"/>
    <property type="evidence" value="ECO:0007669"/>
    <property type="project" value="UniProtKB-SubCell"/>
</dbReference>
<dbReference type="SUPFAM" id="SSF101936">
    <property type="entry name" value="DNA-binding pseudobarrel domain"/>
    <property type="match status" value="3"/>
</dbReference>
<evidence type="ECO:0000313" key="8">
    <source>
        <dbReference type="Proteomes" id="UP000007015"/>
    </source>
</evidence>
<name>B8ASH1_ORYSI</name>
<organism evidence="7 8">
    <name type="scientific">Oryza sativa subsp. indica</name>
    <name type="common">Rice</name>
    <dbReference type="NCBI Taxonomy" id="39946"/>
    <lineage>
        <taxon>Eukaryota</taxon>
        <taxon>Viridiplantae</taxon>
        <taxon>Streptophyta</taxon>
        <taxon>Embryophyta</taxon>
        <taxon>Tracheophyta</taxon>
        <taxon>Spermatophyta</taxon>
        <taxon>Magnoliopsida</taxon>
        <taxon>Liliopsida</taxon>
        <taxon>Poales</taxon>
        <taxon>Poaceae</taxon>
        <taxon>BOP clade</taxon>
        <taxon>Oryzoideae</taxon>
        <taxon>Oryzeae</taxon>
        <taxon>Oryzinae</taxon>
        <taxon>Oryza</taxon>
        <taxon>Oryza sativa</taxon>
    </lineage>
</organism>
<keyword evidence="5" id="KW-0539">Nucleus</keyword>
<dbReference type="EMBL" id="CM000129">
    <property type="protein sequence ID" value="EEC77051.1"/>
    <property type="molecule type" value="Genomic_DNA"/>
</dbReference>
<evidence type="ECO:0000256" key="1">
    <source>
        <dbReference type="ARBA" id="ARBA00004123"/>
    </source>
</evidence>
<feature type="domain" description="TF-B3" evidence="6">
    <location>
        <begin position="326"/>
        <end position="432"/>
    </location>
</feature>
<dbReference type="InterPro" id="IPR003340">
    <property type="entry name" value="B3_DNA-bd"/>
</dbReference>
<keyword evidence="3" id="KW-0238">DNA-binding</keyword>
<dbReference type="OMA" id="NIHMANI"/>
<dbReference type="InterPro" id="IPR039218">
    <property type="entry name" value="REM_fam"/>
</dbReference>
<sequence>MPGDHAGAGAAVGAAKAMQLKVLMPSSFHKMRISDELAADLLGERGDGGGGGGGAPRRAARVVSPVGKVWDVEVGRDDDGDGGGAFLGRGWAEFAAAHGLGMGWFVVVRHEGGGVLTVKLFDTTCCLWDFGARPAVVTTRSGRARDASNKPQFLRVLLPGFMEKMRIPAKFVQHYIAEEHLNIHMASILSPLGKFWRIELEKDELGMFFKGGWLQFLSFHGISPGDVVLLRHEGNLVFKIKVFGINGCKKDLKTKDDITIQQSARNQHETPSFSTRKCNKNSRFGEDCKNQLQEIPCSIKGSRKKGRETKRPKKSKSIYEIGPPSWIKKEISNYMLENGNISLPGIFCKSIGLVEETTITLMINSSRGRSSSSSSRSWEVACSVNKNGYGCCNLLPSGWKRFCQANGLLVGDVCTFSVVEATLWHVAIDRVERS</sequence>
<evidence type="ECO:0000256" key="4">
    <source>
        <dbReference type="ARBA" id="ARBA00023163"/>
    </source>
</evidence>
<dbReference type="Proteomes" id="UP000007015">
    <property type="component" value="Chromosome 4"/>
</dbReference>
<protein>
    <recommendedName>
        <fullName evidence="6">TF-B3 domain-containing protein</fullName>
    </recommendedName>
</protein>
<dbReference type="PANTHER" id="PTHR31674:SF86">
    <property type="entry name" value="B3 DOMAIN-CONTAINING PROTEIN OS04G0347400-RELATED"/>
    <property type="match status" value="1"/>
</dbReference>
<keyword evidence="8" id="KW-1185">Reference proteome</keyword>
<feature type="domain" description="TF-B3" evidence="6">
    <location>
        <begin position="150"/>
        <end position="246"/>
    </location>
</feature>
<dbReference type="Gramene" id="BGIOSGA016160-TA">
    <property type="protein sequence ID" value="BGIOSGA016160-PA"/>
    <property type="gene ID" value="BGIOSGA016160"/>
</dbReference>
<dbReference type="CDD" id="cd10017">
    <property type="entry name" value="B3_DNA"/>
    <property type="match status" value="2"/>
</dbReference>
<evidence type="ECO:0000313" key="7">
    <source>
        <dbReference type="EMBL" id="EEC77051.1"/>
    </source>
</evidence>